<accession>A0A9W8QCE8</accession>
<dbReference type="SMART" id="SM00066">
    <property type="entry name" value="GAL4"/>
    <property type="match status" value="1"/>
</dbReference>
<dbReference type="PANTHER" id="PTHR36206">
    <property type="entry name" value="ASPERCRYPTIN BIOSYNTHESIS CLUSTER-SPECIFIC TRANSCRIPTION REGULATOR ATNN-RELATED"/>
    <property type="match status" value="1"/>
</dbReference>
<dbReference type="InterPro" id="IPR036864">
    <property type="entry name" value="Zn2-C6_fun-type_DNA-bd_sf"/>
</dbReference>
<dbReference type="PANTHER" id="PTHR36206:SF13">
    <property type="entry name" value="TRANSCRIPTIONAL REGULATORY PROTEIN MOC3"/>
    <property type="match status" value="1"/>
</dbReference>
<gene>
    <name evidence="8" type="ORF">LMH87_011368</name>
</gene>
<reference evidence="8" key="1">
    <citation type="journal article" date="2023" name="Access Microbiol">
        <title>De-novo genome assembly for Akanthomyces muscarius, a biocontrol agent of insect agricultural pests.</title>
        <authorList>
            <person name="Erdos Z."/>
            <person name="Studholme D.J."/>
            <person name="Raymond B."/>
            <person name="Sharma M."/>
        </authorList>
    </citation>
    <scope>NUCLEOTIDE SEQUENCE</scope>
    <source>
        <strain evidence="8">Ve6</strain>
    </source>
</reference>
<dbReference type="GO" id="GO:0000981">
    <property type="term" value="F:DNA-binding transcription factor activity, RNA polymerase II-specific"/>
    <property type="evidence" value="ECO:0007669"/>
    <property type="project" value="InterPro"/>
</dbReference>
<dbReference type="PROSITE" id="PS50048">
    <property type="entry name" value="ZN2_CY6_FUNGAL_2"/>
    <property type="match status" value="1"/>
</dbReference>
<evidence type="ECO:0000256" key="1">
    <source>
        <dbReference type="ARBA" id="ARBA00022723"/>
    </source>
</evidence>
<name>A0A9W8QCE8_AKAMU</name>
<dbReference type="Proteomes" id="UP001144673">
    <property type="component" value="Chromosome 4"/>
</dbReference>
<evidence type="ECO:0000256" key="5">
    <source>
        <dbReference type="ARBA" id="ARBA00023163"/>
    </source>
</evidence>
<keyword evidence="6" id="KW-0539">Nucleus</keyword>
<keyword evidence="5" id="KW-0804">Transcription</keyword>
<evidence type="ECO:0000256" key="3">
    <source>
        <dbReference type="ARBA" id="ARBA00023015"/>
    </source>
</evidence>
<keyword evidence="2" id="KW-0862">Zinc</keyword>
<protein>
    <recommendedName>
        <fullName evidence="7">Zn(2)-C6 fungal-type domain-containing protein</fullName>
    </recommendedName>
</protein>
<keyword evidence="3" id="KW-0805">Transcription regulation</keyword>
<dbReference type="CDD" id="cd00067">
    <property type="entry name" value="GAL4"/>
    <property type="match status" value="1"/>
</dbReference>
<organism evidence="8 9">
    <name type="scientific">Akanthomyces muscarius</name>
    <name type="common">Entomopathogenic fungus</name>
    <name type="synonym">Lecanicillium muscarium</name>
    <dbReference type="NCBI Taxonomy" id="2231603"/>
    <lineage>
        <taxon>Eukaryota</taxon>
        <taxon>Fungi</taxon>
        <taxon>Dikarya</taxon>
        <taxon>Ascomycota</taxon>
        <taxon>Pezizomycotina</taxon>
        <taxon>Sordariomycetes</taxon>
        <taxon>Hypocreomycetidae</taxon>
        <taxon>Hypocreales</taxon>
        <taxon>Cordycipitaceae</taxon>
        <taxon>Akanthomyces</taxon>
    </lineage>
</organism>
<evidence type="ECO:0000256" key="4">
    <source>
        <dbReference type="ARBA" id="ARBA00023125"/>
    </source>
</evidence>
<evidence type="ECO:0000256" key="6">
    <source>
        <dbReference type="ARBA" id="ARBA00023242"/>
    </source>
</evidence>
<dbReference type="AlphaFoldDB" id="A0A9W8QCE8"/>
<dbReference type="GeneID" id="80898527"/>
<sequence>MEIGKTSLGNSRRTKKWATKTRTGCATCRRRRIKCDEGVPSCKRCISTGRDCEGYRHDATSHGAAGILAVYHEPVQSIAPAGVDASHAERSAFAMLHGECVRRMAGLFSESFWTVDVMRATQVYPAIWHAGLAMGSMHRATCITAPTPQARASRQRHEAFSLGQFNAAVLSVLELTKKPALSDADKETILLASTLFTGLCCLQENYEQASRHAKGGNRLYWRWKYWKQHDGDEEDGPDDDDDEDADLTCTTENYRADYQGSRRSGCVLTTKSLTAVFTHFELQFCSRFRTVDIPEWRWRNKAHKCSAAPFASAVDAYTELQPLLTGYCHMGRYLSIPRDVAELEPVWRSVKAYVGELLAWKAKFDDLLARLTMPPPDEAEAYKILCLRFLWMTLETSLSQSEGTGEMVWDARGPDMERVTAFAETHFAARCQPTSGPRSFTFSFAMSVCEVLTFLGTNCRDGGIRRRLIALLHGWRERDGMMDARLLALLVHTVMVLEENALNGMQAPHEGCTCVPGGRFICNDHRVCLIDTQFLGERSATIVLTTAGMLKNELPPYETSHFLLQDDDRR</sequence>
<dbReference type="GO" id="GO:0003677">
    <property type="term" value="F:DNA binding"/>
    <property type="evidence" value="ECO:0007669"/>
    <property type="project" value="UniProtKB-KW"/>
</dbReference>
<dbReference type="EMBL" id="JAJHUN010000009">
    <property type="protein sequence ID" value="KAJ4150628.1"/>
    <property type="molecule type" value="Genomic_DNA"/>
</dbReference>
<dbReference type="SUPFAM" id="SSF57701">
    <property type="entry name" value="Zn2/Cys6 DNA-binding domain"/>
    <property type="match status" value="1"/>
</dbReference>
<evidence type="ECO:0000256" key="2">
    <source>
        <dbReference type="ARBA" id="ARBA00022833"/>
    </source>
</evidence>
<evidence type="ECO:0000313" key="9">
    <source>
        <dbReference type="Proteomes" id="UP001144673"/>
    </source>
</evidence>
<dbReference type="Gene3D" id="4.10.240.10">
    <property type="entry name" value="Zn(2)-C6 fungal-type DNA-binding domain"/>
    <property type="match status" value="1"/>
</dbReference>
<dbReference type="PROSITE" id="PS00463">
    <property type="entry name" value="ZN2_CY6_FUNGAL_1"/>
    <property type="match status" value="1"/>
</dbReference>
<feature type="domain" description="Zn(2)-C6 fungal-type" evidence="7">
    <location>
        <begin position="24"/>
        <end position="52"/>
    </location>
</feature>
<evidence type="ECO:0000313" key="8">
    <source>
        <dbReference type="EMBL" id="KAJ4150628.1"/>
    </source>
</evidence>
<dbReference type="Pfam" id="PF00172">
    <property type="entry name" value="Zn_clus"/>
    <property type="match status" value="1"/>
</dbReference>
<dbReference type="GO" id="GO:0008270">
    <property type="term" value="F:zinc ion binding"/>
    <property type="evidence" value="ECO:0007669"/>
    <property type="project" value="InterPro"/>
</dbReference>
<proteinExistence type="predicted"/>
<keyword evidence="1" id="KW-0479">Metal-binding</keyword>
<evidence type="ECO:0000259" key="7">
    <source>
        <dbReference type="PROSITE" id="PS50048"/>
    </source>
</evidence>
<comment type="caution">
    <text evidence="8">The sequence shown here is derived from an EMBL/GenBank/DDBJ whole genome shotgun (WGS) entry which is preliminary data.</text>
</comment>
<keyword evidence="9" id="KW-1185">Reference proteome</keyword>
<keyword evidence="4" id="KW-0238">DNA-binding</keyword>
<dbReference type="InterPro" id="IPR001138">
    <property type="entry name" value="Zn2Cys6_DnaBD"/>
</dbReference>
<dbReference type="RefSeq" id="XP_056052342.1">
    <property type="nucleotide sequence ID" value="XM_056200499.1"/>
</dbReference>
<dbReference type="InterPro" id="IPR052360">
    <property type="entry name" value="Transcr_Regulatory_Proteins"/>
</dbReference>